<evidence type="ECO:0000313" key="2">
    <source>
        <dbReference type="Proteomes" id="UP001055072"/>
    </source>
</evidence>
<proteinExistence type="predicted"/>
<reference evidence="1" key="1">
    <citation type="journal article" date="2021" name="Environ. Microbiol.">
        <title>Gene family expansions and transcriptome signatures uncover fungal adaptations to wood decay.</title>
        <authorList>
            <person name="Hage H."/>
            <person name="Miyauchi S."/>
            <person name="Viragh M."/>
            <person name="Drula E."/>
            <person name="Min B."/>
            <person name="Chaduli D."/>
            <person name="Navarro D."/>
            <person name="Favel A."/>
            <person name="Norest M."/>
            <person name="Lesage-Meessen L."/>
            <person name="Balint B."/>
            <person name="Merenyi Z."/>
            <person name="de Eugenio L."/>
            <person name="Morin E."/>
            <person name="Martinez A.T."/>
            <person name="Baldrian P."/>
            <person name="Stursova M."/>
            <person name="Martinez M.J."/>
            <person name="Novotny C."/>
            <person name="Magnuson J.K."/>
            <person name="Spatafora J.W."/>
            <person name="Maurice S."/>
            <person name="Pangilinan J."/>
            <person name="Andreopoulos W."/>
            <person name="LaButti K."/>
            <person name="Hundley H."/>
            <person name="Na H."/>
            <person name="Kuo A."/>
            <person name="Barry K."/>
            <person name="Lipzen A."/>
            <person name="Henrissat B."/>
            <person name="Riley R."/>
            <person name="Ahrendt S."/>
            <person name="Nagy L.G."/>
            <person name="Grigoriev I.V."/>
            <person name="Martin F."/>
            <person name="Rosso M.N."/>
        </authorList>
    </citation>
    <scope>NUCLEOTIDE SEQUENCE</scope>
    <source>
        <strain evidence="1">CBS 384.51</strain>
    </source>
</reference>
<name>A0ACB8TRW4_9APHY</name>
<gene>
    <name evidence="1" type="ORF">BDY19DRAFT_518722</name>
</gene>
<keyword evidence="2" id="KW-1185">Reference proteome</keyword>
<dbReference type="EMBL" id="MU274939">
    <property type="protein sequence ID" value="KAI0084752.1"/>
    <property type="molecule type" value="Genomic_DNA"/>
</dbReference>
<accession>A0ACB8TRW4</accession>
<dbReference type="Proteomes" id="UP001055072">
    <property type="component" value="Unassembled WGS sequence"/>
</dbReference>
<organism evidence="1 2">
    <name type="scientific">Irpex rosettiformis</name>
    <dbReference type="NCBI Taxonomy" id="378272"/>
    <lineage>
        <taxon>Eukaryota</taxon>
        <taxon>Fungi</taxon>
        <taxon>Dikarya</taxon>
        <taxon>Basidiomycota</taxon>
        <taxon>Agaricomycotina</taxon>
        <taxon>Agaricomycetes</taxon>
        <taxon>Polyporales</taxon>
        <taxon>Irpicaceae</taxon>
        <taxon>Irpex</taxon>
    </lineage>
</organism>
<protein>
    <submittedName>
        <fullName evidence="1">Uncharacterized protein</fullName>
    </submittedName>
</protein>
<sequence>MSFVAARTSLTRQHGPIIQTRSMSASPYGRTHVWKHRPKKLPNPCVPQFPQLVVRADGSTFTHYTSSPRSTMSLTRDTTNNPLWAPFFGNKEDAESAALAGRLGRFNKRFDGLGGLGEDVDWMSTGPEAKETKKKSS</sequence>
<comment type="caution">
    <text evidence="1">The sequence shown here is derived from an EMBL/GenBank/DDBJ whole genome shotgun (WGS) entry which is preliminary data.</text>
</comment>
<evidence type="ECO:0000313" key="1">
    <source>
        <dbReference type="EMBL" id="KAI0084752.1"/>
    </source>
</evidence>